<dbReference type="SUPFAM" id="SSF55785">
    <property type="entry name" value="PYP-like sensor domain (PAS domain)"/>
    <property type="match status" value="1"/>
</dbReference>
<evidence type="ECO:0000259" key="2">
    <source>
        <dbReference type="PROSITE" id="PS50887"/>
    </source>
</evidence>
<dbReference type="FunFam" id="3.30.70.270:FF:000001">
    <property type="entry name" value="Diguanylate cyclase domain protein"/>
    <property type="match status" value="1"/>
</dbReference>
<feature type="transmembrane region" description="Helical" evidence="1">
    <location>
        <begin position="211"/>
        <end position="236"/>
    </location>
</feature>
<dbReference type="InterPro" id="IPR043128">
    <property type="entry name" value="Rev_trsase/Diguanyl_cyclase"/>
</dbReference>
<dbReference type="InterPro" id="IPR000014">
    <property type="entry name" value="PAS"/>
</dbReference>
<dbReference type="NCBIfam" id="TIGR00229">
    <property type="entry name" value="sensory_box"/>
    <property type="match status" value="1"/>
</dbReference>
<evidence type="ECO:0000256" key="1">
    <source>
        <dbReference type="SAM" id="Phobius"/>
    </source>
</evidence>
<dbReference type="Gene3D" id="3.30.450.20">
    <property type="entry name" value="PAS domain"/>
    <property type="match status" value="1"/>
</dbReference>
<dbReference type="SMART" id="SM00267">
    <property type="entry name" value="GGDEF"/>
    <property type="match status" value="1"/>
</dbReference>
<organism evidence="3 4">
    <name type="scientific">Gracilibacillus oryzae</name>
    <dbReference type="NCBI Taxonomy" id="1672701"/>
    <lineage>
        <taxon>Bacteria</taxon>
        <taxon>Bacillati</taxon>
        <taxon>Bacillota</taxon>
        <taxon>Bacilli</taxon>
        <taxon>Bacillales</taxon>
        <taxon>Bacillaceae</taxon>
        <taxon>Gracilibacillus</taxon>
    </lineage>
</organism>
<dbReference type="Gene3D" id="3.30.70.270">
    <property type="match status" value="1"/>
</dbReference>
<dbReference type="InterPro" id="IPR000160">
    <property type="entry name" value="GGDEF_dom"/>
</dbReference>
<protein>
    <submittedName>
        <fullName evidence="3">Diguanylate cyclase</fullName>
    </submittedName>
</protein>
<dbReference type="InterPro" id="IPR035965">
    <property type="entry name" value="PAS-like_dom_sf"/>
</dbReference>
<dbReference type="PROSITE" id="PS50887">
    <property type="entry name" value="GGDEF"/>
    <property type="match status" value="1"/>
</dbReference>
<feature type="domain" description="GGDEF" evidence="2">
    <location>
        <begin position="375"/>
        <end position="506"/>
    </location>
</feature>
<feature type="transmembrane region" description="Helical" evidence="1">
    <location>
        <begin position="179"/>
        <end position="199"/>
    </location>
</feature>
<evidence type="ECO:0000313" key="3">
    <source>
        <dbReference type="EMBL" id="KAB8136756.1"/>
    </source>
</evidence>
<dbReference type="PANTHER" id="PTHR45138">
    <property type="entry name" value="REGULATORY COMPONENTS OF SENSORY TRANSDUCTION SYSTEM"/>
    <property type="match status" value="1"/>
</dbReference>
<dbReference type="Pfam" id="PF00990">
    <property type="entry name" value="GGDEF"/>
    <property type="match status" value="1"/>
</dbReference>
<gene>
    <name evidence="3" type="ORF">F9U64_09610</name>
</gene>
<comment type="caution">
    <text evidence="3">The sequence shown here is derived from an EMBL/GenBank/DDBJ whole genome shotgun (WGS) entry which is preliminary data.</text>
</comment>
<name>A0A7C8GTA8_9BACI</name>
<keyword evidence="4" id="KW-1185">Reference proteome</keyword>
<sequence>MTSELTATIALICTSAVLNLYLCFLVYRKRHLYSNIADFFIGYAMTITIYCFAAAFSLLAESMVEVKIWTTIQYIGIAFSPPLGLLFTLKYLGTKLTPGIYFSLLIIPVLSLMMVATKDFHHAHYRVFQQDPSLGLPYLYLEIGPWYVVHGTFTFACMFFAFSFLLIRWKDTAQIYRPQLVALLLGQFIPMLTAFIYLIGLTPPGIDPVPIVLWITSVLYLWAINSSRLFTILPVAKDAIFNSMNDGVIVLDESNRLIEFNQAYKRMFPQINKKMTGKDIEKVWKDLTEEPLLKNMETNVVTEITINHSIYQVSFSRLRKASGSLIIFTDITKLKTLQMKLEHQAYYDELTQTLNRRAFFEKGEQAYSGAIIHDVPFIVMLMDVDFFKKVNDTHGHDIGDKALQHVASTCKSMLDEEMIFARYGGEEFVLSVSGYSLEKGEKLADQLRMKLESSPLVTENLTITITVSIGMAIANTDTLEQLLIKADKALYTAKRNGRNQVSTFERVEII</sequence>
<dbReference type="CDD" id="cd01949">
    <property type="entry name" value="GGDEF"/>
    <property type="match status" value="1"/>
</dbReference>
<feature type="transmembrane region" description="Helical" evidence="1">
    <location>
        <begin position="146"/>
        <end position="167"/>
    </location>
</feature>
<reference evidence="3 4" key="1">
    <citation type="submission" date="2019-10" db="EMBL/GenBank/DDBJ databases">
        <title>Gracilibacillus sp. nov. isolated from rice seeds.</title>
        <authorList>
            <person name="He S."/>
        </authorList>
    </citation>
    <scope>NUCLEOTIDE SEQUENCE [LARGE SCALE GENOMIC DNA]</scope>
    <source>
        <strain evidence="3 4">TD8</strain>
    </source>
</reference>
<feature type="transmembrane region" description="Helical" evidence="1">
    <location>
        <begin position="72"/>
        <end position="92"/>
    </location>
</feature>
<dbReference type="OrthoDB" id="9759607at2"/>
<dbReference type="AlphaFoldDB" id="A0A7C8GTA8"/>
<dbReference type="NCBIfam" id="TIGR00254">
    <property type="entry name" value="GGDEF"/>
    <property type="match status" value="1"/>
</dbReference>
<dbReference type="Pfam" id="PF13188">
    <property type="entry name" value="PAS_8"/>
    <property type="match status" value="1"/>
</dbReference>
<keyword evidence="1" id="KW-0812">Transmembrane</keyword>
<keyword evidence="1" id="KW-1133">Transmembrane helix</keyword>
<accession>A0A7C8GTA8</accession>
<feature type="transmembrane region" description="Helical" evidence="1">
    <location>
        <begin position="6"/>
        <end position="27"/>
    </location>
</feature>
<dbReference type="PANTHER" id="PTHR45138:SF9">
    <property type="entry name" value="DIGUANYLATE CYCLASE DGCM-RELATED"/>
    <property type="match status" value="1"/>
</dbReference>
<dbReference type="InterPro" id="IPR050469">
    <property type="entry name" value="Diguanylate_Cyclase"/>
</dbReference>
<dbReference type="InterPro" id="IPR031621">
    <property type="entry name" value="HisKA_7TM"/>
</dbReference>
<dbReference type="Proteomes" id="UP000480246">
    <property type="component" value="Unassembled WGS sequence"/>
</dbReference>
<feature type="transmembrane region" description="Helical" evidence="1">
    <location>
        <begin position="99"/>
        <end position="117"/>
    </location>
</feature>
<dbReference type="SUPFAM" id="SSF55073">
    <property type="entry name" value="Nucleotide cyclase"/>
    <property type="match status" value="1"/>
</dbReference>
<proteinExistence type="predicted"/>
<keyword evidence="1" id="KW-0472">Membrane</keyword>
<dbReference type="RefSeq" id="WP_153402830.1">
    <property type="nucleotide sequence ID" value="NZ_ML762429.1"/>
</dbReference>
<feature type="transmembrane region" description="Helical" evidence="1">
    <location>
        <begin position="39"/>
        <end position="60"/>
    </location>
</feature>
<dbReference type="GO" id="GO:0052621">
    <property type="term" value="F:diguanylate cyclase activity"/>
    <property type="evidence" value="ECO:0007669"/>
    <property type="project" value="TreeGrafter"/>
</dbReference>
<evidence type="ECO:0000313" key="4">
    <source>
        <dbReference type="Proteomes" id="UP000480246"/>
    </source>
</evidence>
<dbReference type="EMBL" id="WEID01000047">
    <property type="protein sequence ID" value="KAB8136756.1"/>
    <property type="molecule type" value="Genomic_DNA"/>
</dbReference>
<dbReference type="Pfam" id="PF16927">
    <property type="entry name" value="HisKA_7TM"/>
    <property type="match status" value="1"/>
</dbReference>
<dbReference type="InterPro" id="IPR029787">
    <property type="entry name" value="Nucleotide_cyclase"/>
</dbReference>